<evidence type="ECO:0000313" key="2">
    <source>
        <dbReference type="EMBL" id="KIH66873.1"/>
    </source>
</evidence>
<dbReference type="AlphaFoldDB" id="A0A0C2DAY7"/>
<evidence type="ECO:0000256" key="1">
    <source>
        <dbReference type="SAM" id="SignalP"/>
    </source>
</evidence>
<sequence>MRLLLNLLLLLFPSFVLSIELNIENETEFWSDILNYADSVGVRRSVLATLLRPDPDVAVAGGKQDGKPVNFLDNDSGTHGETPVEHDQHAHGSHGVKVASFKFDYVKEPLVLTVFIIVIGIFKLCELSSKVSSNTYKT</sequence>
<feature type="signal peptide" evidence="1">
    <location>
        <begin position="1"/>
        <end position="18"/>
    </location>
</feature>
<accession>A0A0C2DAY7</accession>
<proteinExistence type="predicted"/>
<name>A0A0C2DAY7_9BILA</name>
<dbReference type="OrthoDB" id="196264at2759"/>
<feature type="chain" id="PRO_5002147332" evidence="1">
    <location>
        <begin position="19"/>
        <end position="138"/>
    </location>
</feature>
<organism evidence="2 3">
    <name type="scientific">Ancylostoma duodenale</name>
    <dbReference type="NCBI Taxonomy" id="51022"/>
    <lineage>
        <taxon>Eukaryota</taxon>
        <taxon>Metazoa</taxon>
        <taxon>Ecdysozoa</taxon>
        <taxon>Nematoda</taxon>
        <taxon>Chromadorea</taxon>
        <taxon>Rhabditida</taxon>
        <taxon>Rhabditina</taxon>
        <taxon>Rhabditomorpha</taxon>
        <taxon>Strongyloidea</taxon>
        <taxon>Ancylostomatidae</taxon>
        <taxon>Ancylostomatinae</taxon>
        <taxon>Ancylostoma</taxon>
    </lineage>
</organism>
<protein>
    <submittedName>
        <fullName evidence="2">Uncharacterized protein</fullName>
    </submittedName>
</protein>
<keyword evidence="3" id="KW-1185">Reference proteome</keyword>
<evidence type="ECO:0000313" key="3">
    <source>
        <dbReference type="Proteomes" id="UP000054047"/>
    </source>
</evidence>
<gene>
    <name evidence="2" type="ORF">ANCDUO_02799</name>
</gene>
<reference evidence="2 3" key="1">
    <citation type="submission" date="2013-12" db="EMBL/GenBank/DDBJ databases">
        <title>Draft genome of the parsitic nematode Ancylostoma duodenale.</title>
        <authorList>
            <person name="Mitreva M."/>
        </authorList>
    </citation>
    <scope>NUCLEOTIDE SEQUENCE [LARGE SCALE GENOMIC DNA]</scope>
    <source>
        <strain evidence="2 3">Zhejiang</strain>
    </source>
</reference>
<dbReference type="Proteomes" id="UP000054047">
    <property type="component" value="Unassembled WGS sequence"/>
</dbReference>
<dbReference type="EMBL" id="KN726929">
    <property type="protein sequence ID" value="KIH66873.1"/>
    <property type="molecule type" value="Genomic_DNA"/>
</dbReference>
<keyword evidence="1" id="KW-0732">Signal</keyword>